<sequence length="326" mass="33617">MCCCRRVRLYENAAWIEILVHPARQGVFPNSSPKVKNSEKTMRIFSLPTSFTLMTLADHVNAHGFASQPRCVFNKGMYTDYVALTDASINPAFQGGIYNHAPNENCKNFADRWDATGYKTLAEMLDPLINGCGNSDDKAPPVDVSGMNEMWWQNNELKEGFLSSHCNGSGRGNTPALPSNSTGGGTPQTSYPPNGPPSNSPNGQPSSPPNGQGGRNPQTSPSPNNPESGKVSPSNGWEGGGNPAPSNGWGGGGNPAPSNGWGGGGNPAPSNGWGGGGNPAPSNGWRGGGNPSPPPNGPGGNNPQAPSYNFGGAPPGGNTPGTVVPK</sequence>
<keyword evidence="2" id="KW-1185">Reference proteome</keyword>
<organism evidence="1 2">
    <name type="scientific">Peronosclerospora sorghi</name>
    <dbReference type="NCBI Taxonomy" id="230839"/>
    <lineage>
        <taxon>Eukaryota</taxon>
        <taxon>Sar</taxon>
        <taxon>Stramenopiles</taxon>
        <taxon>Oomycota</taxon>
        <taxon>Peronosporomycetes</taxon>
        <taxon>Peronosporales</taxon>
        <taxon>Peronosporaceae</taxon>
        <taxon>Peronosclerospora</taxon>
    </lineage>
</organism>
<name>A0ACC0WHK7_9STRA</name>
<accession>A0ACC0WHK7</accession>
<dbReference type="Proteomes" id="UP001163321">
    <property type="component" value="Chromosome 13"/>
</dbReference>
<evidence type="ECO:0000313" key="1">
    <source>
        <dbReference type="EMBL" id="KAI9917563.1"/>
    </source>
</evidence>
<evidence type="ECO:0000313" key="2">
    <source>
        <dbReference type="Proteomes" id="UP001163321"/>
    </source>
</evidence>
<reference evidence="1 2" key="1">
    <citation type="journal article" date="2022" name="bioRxiv">
        <title>The genome of the oomycete Peronosclerospora sorghi, a cosmopolitan pathogen of maize and sorghum, is inflated with dispersed pseudogenes.</title>
        <authorList>
            <person name="Fletcher K."/>
            <person name="Martin F."/>
            <person name="Isakeit T."/>
            <person name="Cavanaugh K."/>
            <person name="Magill C."/>
            <person name="Michelmore R."/>
        </authorList>
    </citation>
    <scope>NUCLEOTIDE SEQUENCE [LARGE SCALE GENOMIC DNA]</scope>
    <source>
        <strain evidence="1">P6</strain>
    </source>
</reference>
<comment type="caution">
    <text evidence="1">The sequence shown here is derived from an EMBL/GenBank/DDBJ whole genome shotgun (WGS) entry which is preliminary data.</text>
</comment>
<dbReference type="EMBL" id="CM047592">
    <property type="protein sequence ID" value="KAI9917563.1"/>
    <property type="molecule type" value="Genomic_DNA"/>
</dbReference>
<protein>
    <submittedName>
        <fullName evidence="1">Uncharacterized protein</fullName>
    </submittedName>
</protein>
<proteinExistence type="predicted"/>
<gene>
    <name evidence="1" type="ORF">PsorP6_012677</name>
</gene>